<dbReference type="Gene3D" id="3.10.290.30">
    <property type="entry name" value="MM3350-like"/>
    <property type="match status" value="1"/>
</dbReference>
<evidence type="ECO:0000313" key="2">
    <source>
        <dbReference type="EMBL" id="MBD8891331.1"/>
    </source>
</evidence>
<keyword evidence="3" id="KW-1185">Reference proteome</keyword>
<feature type="domain" description="Plasmid pRiA4b Orf3-like" evidence="1">
    <location>
        <begin position="8"/>
        <end position="176"/>
    </location>
</feature>
<proteinExistence type="predicted"/>
<dbReference type="PANTHER" id="PTHR41878">
    <property type="entry name" value="LEXA REPRESSOR-RELATED"/>
    <property type="match status" value="1"/>
</dbReference>
<gene>
    <name evidence="2" type="ORF">IG616_07230</name>
</gene>
<name>A0ABR9CKH5_9HYPH</name>
<dbReference type="SUPFAM" id="SSF159941">
    <property type="entry name" value="MM3350-like"/>
    <property type="match status" value="1"/>
</dbReference>
<comment type="caution">
    <text evidence="2">The sequence shown here is derived from an EMBL/GenBank/DDBJ whole genome shotgun (WGS) entry which is preliminary data.</text>
</comment>
<dbReference type="InterPro" id="IPR024047">
    <property type="entry name" value="MM3350-like_sf"/>
</dbReference>
<dbReference type="Proteomes" id="UP000632063">
    <property type="component" value="Unassembled WGS sequence"/>
</dbReference>
<dbReference type="Pfam" id="PF07929">
    <property type="entry name" value="PRiA4_ORF3"/>
    <property type="match status" value="1"/>
</dbReference>
<protein>
    <submittedName>
        <fullName evidence="2">Plasmid pRiA4b ORF-3 family protein</fullName>
    </submittedName>
</protein>
<dbReference type="PANTHER" id="PTHR41878:SF1">
    <property type="entry name" value="TNPR PROTEIN"/>
    <property type="match status" value="1"/>
</dbReference>
<evidence type="ECO:0000259" key="1">
    <source>
        <dbReference type="Pfam" id="PF07929"/>
    </source>
</evidence>
<reference evidence="3" key="1">
    <citation type="submission" date="2020-09" db="EMBL/GenBank/DDBJ databases">
        <title>The genome sequence of strain Labrenzia suaedae 4C16A.</title>
        <authorList>
            <person name="Liu Y."/>
        </authorList>
    </citation>
    <scope>NUCLEOTIDE SEQUENCE [LARGE SCALE GENOMIC DNA]</scope>
    <source>
        <strain evidence="3">4C16A</strain>
    </source>
</reference>
<dbReference type="RefSeq" id="WP_192147462.1">
    <property type="nucleotide sequence ID" value="NZ_JACYXI010000003.1"/>
</dbReference>
<accession>A0ABR9CKH5</accession>
<organism evidence="2 3">
    <name type="scientific">Roseibium litorale</name>
    <dbReference type="NCBI Taxonomy" id="2803841"/>
    <lineage>
        <taxon>Bacteria</taxon>
        <taxon>Pseudomonadati</taxon>
        <taxon>Pseudomonadota</taxon>
        <taxon>Alphaproteobacteria</taxon>
        <taxon>Hyphomicrobiales</taxon>
        <taxon>Stappiaceae</taxon>
        <taxon>Roseibium</taxon>
    </lineage>
</organism>
<dbReference type="EMBL" id="JACYXI010000003">
    <property type="protein sequence ID" value="MBD8891331.1"/>
    <property type="molecule type" value="Genomic_DNA"/>
</dbReference>
<dbReference type="InterPro" id="IPR012912">
    <property type="entry name" value="Plasmid_pRiA4b_Orf3-like"/>
</dbReference>
<evidence type="ECO:0000313" key="3">
    <source>
        <dbReference type="Proteomes" id="UP000632063"/>
    </source>
</evidence>
<reference evidence="2 3" key="2">
    <citation type="journal article" date="2021" name="Int. J. Syst. Evol. Microbiol.">
        <title>Roseibium litorale sp. nov., isolated from a tidal flat sediment and proposal for the reclassification of Labrenzia polysiphoniae as Roseibium polysiphoniae comb. nov.</title>
        <authorList>
            <person name="Liu Y."/>
            <person name="Pei T."/>
            <person name="Du J."/>
            <person name="Chao M."/>
            <person name="Deng M.R."/>
            <person name="Zhu H."/>
        </authorList>
    </citation>
    <scope>NUCLEOTIDE SEQUENCE [LARGE SCALE GENOMIC DNA]</scope>
    <source>
        <strain evidence="2 3">4C16A</strain>
    </source>
</reference>
<sequence>MRKQISDAARLRVTLLDLDPAPWRIIEVPLSMTFKGLHEAIQAAFLWFDCHLWEFDVADRCYSLPLDGDQGLERTYNASTARLTKLRDSGISEFLYIYDMGDNWEHHVEVLDLFDMPAGARLPAFIDGKWRRPPEDVGGVPGFEMFLEAMADPKHEDHDDLFDWYGKPFDAQDIEPEIVKVQMGRLASMRRPKK</sequence>